<comment type="caution">
    <text evidence="2">The sequence shown here is derived from an EMBL/GenBank/DDBJ whole genome shotgun (WGS) entry which is preliminary data.</text>
</comment>
<dbReference type="AlphaFoldDB" id="A0AAD5WZU8"/>
<proteinExistence type="predicted"/>
<name>A0AAD5WZU8_9FUNG</name>
<evidence type="ECO:0000313" key="2">
    <source>
        <dbReference type="EMBL" id="KAJ3048676.1"/>
    </source>
</evidence>
<reference evidence="2" key="1">
    <citation type="submission" date="2020-05" db="EMBL/GenBank/DDBJ databases">
        <title>Phylogenomic resolution of chytrid fungi.</title>
        <authorList>
            <person name="Stajich J.E."/>
            <person name="Amses K."/>
            <person name="Simmons R."/>
            <person name="Seto K."/>
            <person name="Myers J."/>
            <person name="Bonds A."/>
            <person name="Quandt C.A."/>
            <person name="Barry K."/>
            <person name="Liu P."/>
            <person name="Grigoriev I."/>
            <person name="Longcore J.E."/>
            <person name="James T.Y."/>
        </authorList>
    </citation>
    <scope>NUCLEOTIDE SEQUENCE</scope>
    <source>
        <strain evidence="2">JEL0318</strain>
    </source>
</reference>
<accession>A0AAD5WZU8</accession>
<feature type="compositionally biased region" description="Polar residues" evidence="1">
    <location>
        <begin position="177"/>
        <end position="186"/>
    </location>
</feature>
<evidence type="ECO:0000313" key="3">
    <source>
        <dbReference type="Proteomes" id="UP001212841"/>
    </source>
</evidence>
<feature type="region of interest" description="Disordered" evidence="1">
    <location>
        <begin position="174"/>
        <end position="227"/>
    </location>
</feature>
<keyword evidence="3" id="KW-1185">Reference proteome</keyword>
<sequence length="554" mass="62247">MGERLVLLNRPPHIPESSTTTFAPPARQKHLTNLPTKIRKRNRFNASTAKINALKRKVAGANIPEGTRIAYQETIEIWADWVEAKIGLENPALLWNFVPNAEQLENFIADLFYEEKDGDDDVPHSAAKKFTGKTPVPAFPSTMETEELEQLDYATQLAEECSALHEPIVRAEADCDAQSQQDSSKNIIPADSSSKNSDQQDSDNENSQQANIASGDDAEDEEDPEMPSCRKYHFTSIKQHVNRVLVLLRTNCPSVRAMPQPELYAFFDPPHALLAELRSYDKEFSTSVYANSAINHSDFVLMDDDMSSQLVEALAHDRRGAMRLLRDKVAFQCMHAHGVRLSSVSMNSIVKRGERENPRPTPIYGFRAGSVHLEYQNFNGDSGERYFGGDIRYTFLKTITIQNPNEVLHIDIPYYGKQKNSLGLSLYMFFERRGMFAHSDALHSGDFTLKPEVLQWPVLCTLSPSGQLLNQEPAPSTAFSKTLKETAERVGIDPKIISPKALRKGFLRQSESRVGAALTRRMAGHAPKSVTLVMDMWNDDLSCLFTYAPLFTVY</sequence>
<dbReference type="EMBL" id="JADGJD010000754">
    <property type="protein sequence ID" value="KAJ3048676.1"/>
    <property type="molecule type" value="Genomic_DNA"/>
</dbReference>
<feature type="compositionally biased region" description="Acidic residues" evidence="1">
    <location>
        <begin position="216"/>
        <end position="225"/>
    </location>
</feature>
<feature type="region of interest" description="Disordered" evidence="1">
    <location>
        <begin position="118"/>
        <end position="139"/>
    </location>
</feature>
<evidence type="ECO:0000256" key="1">
    <source>
        <dbReference type="SAM" id="MobiDB-lite"/>
    </source>
</evidence>
<protein>
    <submittedName>
        <fullName evidence="2">Uncharacterized protein</fullName>
    </submittedName>
</protein>
<gene>
    <name evidence="2" type="ORF">HK097_010315</name>
</gene>
<organism evidence="2 3">
    <name type="scientific">Rhizophlyctis rosea</name>
    <dbReference type="NCBI Taxonomy" id="64517"/>
    <lineage>
        <taxon>Eukaryota</taxon>
        <taxon>Fungi</taxon>
        <taxon>Fungi incertae sedis</taxon>
        <taxon>Chytridiomycota</taxon>
        <taxon>Chytridiomycota incertae sedis</taxon>
        <taxon>Chytridiomycetes</taxon>
        <taxon>Rhizophlyctidales</taxon>
        <taxon>Rhizophlyctidaceae</taxon>
        <taxon>Rhizophlyctis</taxon>
    </lineage>
</organism>
<feature type="compositionally biased region" description="Low complexity" evidence="1">
    <location>
        <begin position="191"/>
        <end position="211"/>
    </location>
</feature>
<dbReference type="Proteomes" id="UP001212841">
    <property type="component" value="Unassembled WGS sequence"/>
</dbReference>